<dbReference type="SUPFAM" id="SSF55729">
    <property type="entry name" value="Acyl-CoA N-acyltransferases (Nat)"/>
    <property type="match status" value="1"/>
</dbReference>
<dbReference type="RefSeq" id="WP_041999238.1">
    <property type="nucleotide sequence ID" value="NZ_CP022382.1"/>
</dbReference>
<protein>
    <submittedName>
        <fullName evidence="1">Sat</fullName>
        <ecNumber evidence="1">2.3.1.57</ecNumber>
    </submittedName>
</protein>
<dbReference type="GO" id="GO:0004145">
    <property type="term" value="F:diamine N-acetyltransferase activity"/>
    <property type="evidence" value="ECO:0007669"/>
    <property type="project" value="UniProtKB-EC"/>
</dbReference>
<dbReference type="Gene3D" id="3.40.630.30">
    <property type="match status" value="1"/>
</dbReference>
<dbReference type="GeneID" id="69579720"/>
<evidence type="ECO:0000313" key="2">
    <source>
        <dbReference type="Proteomes" id="UP000044026"/>
    </source>
</evidence>
<keyword evidence="1" id="KW-0012">Acyltransferase</keyword>
<dbReference type="PANTHER" id="PTHR43415">
    <property type="entry name" value="SPERMIDINE N(1)-ACETYLTRANSFERASE"/>
    <property type="match status" value="1"/>
</dbReference>
<sequence>MQTLKGKRIFLRALEPEDLDWLFEIENNQELWEVSETQTPFSKYVLYQYLENAHKDIYEAKQLRLVISTYSKENVGCVDLFDFNAKNKRAGVGILILKPFQNQGIGSEVLQLLEEYTRHYLQLHQIYAHINESNTASTHLFEKAGFTACGILKDWISIGNQFKDVIIYQKIL</sequence>
<dbReference type="EC" id="2.3.1.57" evidence="1"/>
<keyword evidence="1" id="KW-0808">Transferase</keyword>
<organism evidence="1 2">
    <name type="scientific">Capnocytophaga canimorsus</name>
    <dbReference type="NCBI Taxonomy" id="28188"/>
    <lineage>
        <taxon>Bacteria</taxon>
        <taxon>Pseudomonadati</taxon>
        <taxon>Bacteroidota</taxon>
        <taxon>Flavobacteriia</taxon>
        <taxon>Flavobacteriales</taxon>
        <taxon>Flavobacteriaceae</taxon>
        <taxon>Capnocytophaga</taxon>
    </lineage>
</organism>
<dbReference type="EMBL" id="CDOE01000046">
    <property type="protein sequence ID" value="CEN33980.1"/>
    <property type="molecule type" value="Genomic_DNA"/>
</dbReference>
<accession>A0A0B7H3L9</accession>
<dbReference type="AlphaFoldDB" id="A0A0B7H3L9"/>
<dbReference type="PANTHER" id="PTHR43415:SF3">
    <property type="entry name" value="GNAT-FAMILY ACETYLTRANSFERASE"/>
    <property type="match status" value="1"/>
</dbReference>
<dbReference type="Pfam" id="PF13302">
    <property type="entry name" value="Acetyltransf_3"/>
    <property type="match status" value="1"/>
</dbReference>
<name>A0A0B7H3L9_9FLAO</name>
<dbReference type="Proteomes" id="UP000044026">
    <property type="component" value="Unassembled WGS sequence"/>
</dbReference>
<proteinExistence type="predicted"/>
<gene>
    <name evidence="1" type="ORF">CCAN12_500012</name>
</gene>
<dbReference type="InterPro" id="IPR000182">
    <property type="entry name" value="GNAT_dom"/>
</dbReference>
<evidence type="ECO:0000313" key="1">
    <source>
        <dbReference type="EMBL" id="CEN33980.1"/>
    </source>
</evidence>
<dbReference type="PROSITE" id="PS51186">
    <property type="entry name" value="GNAT"/>
    <property type="match status" value="1"/>
</dbReference>
<dbReference type="InterPro" id="IPR016181">
    <property type="entry name" value="Acyl_CoA_acyltransferase"/>
</dbReference>
<dbReference type="CDD" id="cd04301">
    <property type="entry name" value="NAT_SF"/>
    <property type="match status" value="1"/>
</dbReference>
<reference evidence="1 2" key="1">
    <citation type="submission" date="2015-01" db="EMBL/GenBank/DDBJ databases">
        <authorList>
            <person name="Xiang T."/>
            <person name="Song Y."/>
            <person name="Huang L."/>
            <person name="Wang B."/>
            <person name="Wu P."/>
        </authorList>
    </citation>
    <scope>NUCLEOTIDE SEQUENCE [LARGE SCALE GENOMIC DNA]</scope>
    <source>
        <strain evidence="1 2">Cc12</strain>
    </source>
</reference>